<dbReference type="InterPro" id="IPR011047">
    <property type="entry name" value="Quinoprotein_ADH-like_sf"/>
</dbReference>
<dbReference type="PROSITE" id="PS50294">
    <property type="entry name" value="WD_REPEATS_REGION"/>
    <property type="match status" value="13"/>
</dbReference>
<gene>
    <name evidence="6" type="ORF">CTheo_8109</name>
</gene>
<feature type="repeat" description="WD" evidence="3">
    <location>
        <begin position="1299"/>
        <end position="1340"/>
    </location>
</feature>
<keyword evidence="2" id="KW-0677">Repeat</keyword>
<feature type="repeat" description="WD" evidence="3">
    <location>
        <begin position="999"/>
        <end position="1040"/>
    </location>
</feature>
<dbReference type="EMBL" id="SSOP01000451">
    <property type="protein sequence ID" value="KAB5588451.1"/>
    <property type="molecule type" value="Genomic_DNA"/>
</dbReference>
<dbReference type="PANTHER" id="PTHR19879">
    <property type="entry name" value="TRANSCRIPTION INITIATION FACTOR TFIID"/>
    <property type="match status" value="1"/>
</dbReference>
<dbReference type="InterPro" id="IPR056884">
    <property type="entry name" value="NPHP3-like_N"/>
</dbReference>
<dbReference type="Proteomes" id="UP000383932">
    <property type="component" value="Unassembled WGS sequence"/>
</dbReference>
<dbReference type="Gene3D" id="2.130.10.10">
    <property type="entry name" value="YVTN repeat-like/Quinoprotein amine dehydrogenase"/>
    <property type="match status" value="5"/>
</dbReference>
<sequence length="1512" mass="164285">MASPPPSGKSKKGFCKFLSETYHTIVRSPSPSRPRHSPEISGFAASPSPPSGTSTIAPTVQHPRPASMSVSKIPVSTSQPAEHGTSSLLDHIDQKIDQVGLKPALRALHKSAVVFPPLQSAIGALISCLSAFSKKQAEYETLASELKTVAEFLTQHMEAPRSFQISGSVVHIALSIEQEANLIASKQSRSTGRRLLDAVTDEEDLVGHLRRIESLFRQLQTNTTLSTWSIANAHLVNTRLKDLNPAKLARYDSELSKGISRRMCTENTRVAVLSSLNNWSHDESTADMYWLDGMAGTGKTTIACSFSQQLHSQKQLGASFFCSRTSPECRMVGRIVPTIAYQLARYSIPYQGALCEVLGDDPDIGTTNIPTQFERLLVEPLMKVQAAMPENLVVVIDALDECEDRSGVQRLLDLLFRSAGGLPLKFFVTSRPEPEIYRKMVSQSPNSRTIVHLHEIEKSLVQADIALYLEEELGQFMTPTTQQIEQLSQRSGSLFIYAATLVRHVQLGERLGDYEKRLDSLLATTPHSAKQYAQLDGLYATVLDSALNDGGLDEEGAYDVRAVLQTIICAQEPVDLETLAALAGLDNAQRARLALQPLRSVLHLSENSGLISTLHASFPDFMFDQERSGSFFCDIEVYSQALAQQCFTVMQGQLRFNICNLESSFIADKDVDDLQDRITQYISPSLFYACRYWADHLCSCKSSEELETLLEEFLTIRLLFWVEVLNLKGVMGIGMEVLLKAIQWLKVGKTSSGLAQIIRLAEDARNLVTTFTANPISQSTPHIYTSLLPFCPKSNTISEHYRRRAHGLIEAKGTGVDRWEARALANWKTGSSAIWSMAYSFDRSRVVYGCEDGTIGIRSAYDGSLLVGPVKAHDGGTRGVAFSPSGTQVASCGADRTIRLWDVQNGLPIGSPFEGHSGTVVSISFAPGGMRIVSGSTDCTLRIWDVANGTTLANSFEGHTDVVMAVAFSPDGTRIVSGSADCTVRVWSSIDGTPVAGPFIGHTGAVRSVAFSPDSARVASGSSDRTIRVWAADSGALVTDPFESHTRWVLSVAFSPDGTRIASGSRDCTICVKDITREAPVRTILEGHTDSVNAVAFSLDGTRIISGSSDSTIRVWNTLATALTSSLPQGHAGWVLSVAFSPDGTCISSGSSDSTIQFWNSHSGAPIDSTLYGHVDTVRLVAFSPDGTLIASGSYDNTIRLWSLHDKTLVVQPFEGHTDWVMSVAFSPDGTRLVSSSVDKTIRIWSVPDGNLINELKGHLSAVMSVIFSPDGIRIISGSFDRTIRVWNTSDGRPTADPFKGHTQEILSISISPIGTLIASSSYDQTVRLWNPDDGTPATPPLLGHTAAVYSVAFSPDGVRVISGSEDRTVRLWNSGDGTLIGGPFEGHTNSIWSVAFSPDGAFAISGSGDSTIRFWDIQSASSDIVPLSSTTHSDSLLANSPIANPFGRWLIRDNGWVVDSNQRLLFWAPLETLRSLLTPHCYMVISRFGSLEVDLSTTLLGSHWQDCYVSD</sequence>
<proteinExistence type="predicted"/>
<evidence type="ECO:0000256" key="1">
    <source>
        <dbReference type="ARBA" id="ARBA00022574"/>
    </source>
</evidence>
<dbReference type="PANTHER" id="PTHR19879:SF9">
    <property type="entry name" value="TRANSCRIPTION INITIATION FACTOR TFIID SUBUNIT 5"/>
    <property type="match status" value="1"/>
</dbReference>
<feature type="repeat" description="WD" evidence="3">
    <location>
        <begin position="1385"/>
        <end position="1426"/>
    </location>
</feature>
<comment type="caution">
    <text evidence="6">The sequence shown here is derived from an EMBL/GenBank/DDBJ whole genome shotgun (WGS) entry which is preliminary data.</text>
</comment>
<dbReference type="Pfam" id="PF00400">
    <property type="entry name" value="WD40"/>
    <property type="match status" value="13"/>
</dbReference>
<dbReference type="PROSITE" id="PS50837">
    <property type="entry name" value="NACHT"/>
    <property type="match status" value="1"/>
</dbReference>
<dbReference type="InterPro" id="IPR036322">
    <property type="entry name" value="WD40_repeat_dom_sf"/>
</dbReference>
<dbReference type="PRINTS" id="PR00320">
    <property type="entry name" value="GPROTEINBRPT"/>
</dbReference>
<feature type="repeat" description="WD" evidence="3">
    <location>
        <begin position="1128"/>
        <end position="1169"/>
    </location>
</feature>
<evidence type="ECO:0000256" key="3">
    <source>
        <dbReference type="PROSITE-ProRule" id="PRU00221"/>
    </source>
</evidence>
<feature type="repeat" description="WD" evidence="3">
    <location>
        <begin position="1042"/>
        <end position="1083"/>
    </location>
</feature>
<feature type="repeat" description="WD" evidence="3">
    <location>
        <begin position="1171"/>
        <end position="1212"/>
    </location>
</feature>
<dbReference type="InterPro" id="IPR007111">
    <property type="entry name" value="NACHT_NTPase"/>
</dbReference>
<protein>
    <recommendedName>
        <fullName evidence="5">NACHT domain-containing protein</fullName>
    </recommendedName>
</protein>
<dbReference type="CDD" id="cd00200">
    <property type="entry name" value="WD40"/>
    <property type="match status" value="2"/>
</dbReference>
<dbReference type="InterPro" id="IPR015943">
    <property type="entry name" value="WD40/YVTN_repeat-like_dom_sf"/>
</dbReference>
<dbReference type="InterPro" id="IPR020472">
    <property type="entry name" value="WD40_PAC1"/>
</dbReference>
<accession>A0A5N5QAM2</accession>
<evidence type="ECO:0000259" key="5">
    <source>
        <dbReference type="PROSITE" id="PS50837"/>
    </source>
</evidence>
<organism evidence="6 7">
    <name type="scientific">Ceratobasidium theobromae</name>
    <dbReference type="NCBI Taxonomy" id="1582974"/>
    <lineage>
        <taxon>Eukaryota</taxon>
        <taxon>Fungi</taxon>
        <taxon>Dikarya</taxon>
        <taxon>Basidiomycota</taxon>
        <taxon>Agaricomycotina</taxon>
        <taxon>Agaricomycetes</taxon>
        <taxon>Cantharellales</taxon>
        <taxon>Ceratobasidiaceae</taxon>
        <taxon>Ceratobasidium</taxon>
    </lineage>
</organism>
<feature type="repeat" description="WD" evidence="3">
    <location>
        <begin position="870"/>
        <end position="911"/>
    </location>
</feature>
<evidence type="ECO:0000256" key="4">
    <source>
        <dbReference type="SAM" id="MobiDB-lite"/>
    </source>
</evidence>
<keyword evidence="7" id="KW-1185">Reference proteome</keyword>
<feature type="repeat" description="WD" evidence="3">
    <location>
        <begin position="1214"/>
        <end position="1255"/>
    </location>
</feature>
<reference evidence="6 7" key="1">
    <citation type="journal article" date="2019" name="Fungal Biol. Biotechnol.">
        <title>Draft genome sequence of fastidious pathogen Ceratobasidium theobromae, which causes vascular-streak dieback in Theobroma cacao.</title>
        <authorList>
            <person name="Ali S.S."/>
            <person name="Asman A."/>
            <person name="Shao J."/>
            <person name="Firmansyah A.P."/>
            <person name="Susilo A.W."/>
            <person name="Rosmana A."/>
            <person name="McMahon P."/>
            <person name="Junaid M."/>
            <person name="Guest D."/>
            <person name="Kheng T.Y."/>
            <person name="Meinhardt L.W."/>
            <person name="Bailey B.A."/>
        </authorList>
    </citation>
    <scope>NUCLEOTIDE SEQUENCE [LARGE SCALE GENOMIC DNA]</scope>
    <source>
        <strain evidence="6 7">CT2</strain>
    </source>
</reference>
<evidence type="ECO:0000313" key="6">
    <source>
        <dbReference type="EMBL" id="KAB5588451.1"/>
    </source>
</evidence>
<feature type="repeat" description="WD" evidence="3">
    <location>
        <begin position="1085"/>
        <end position="1126"/>
    </location>
</feature>
<evidence type="ECO:0000313" key="7">
    <source>
        <dbReference type="Proteomes" id="UP000383932"/>
    </source>
</evidence>
<feature type="repeat" description="WD" evidence="3">
    <location>
        <begin position="1342"/>
        <end position="1374"/>
    </location>
</feature>
<dbReference type="Gene3D" id="3.40.50.300">
    <property type="entry name" value="P-loop containing nucleotide triphosphate hydrolases"/>
    <property type="match status" value="1"/>
</dbReference>
<dbReference type="PROSITE" id="PS00678">
    <property type="entry name" value="WD_REPEATS_1"/>
    <property type="match status" value="4"/>
</dbReference>
<feature type="repeat" description="WD" evidence="3">
    <location>
        <begin position="956"/>
        <end position="988"/>
    </location>
</feature>
<dbReference type="SUPFAM" id="SSF52540">
    <property type="entry name" value="P-loop containing nucleoside triphosphate hydrolases"/>
    <property type="match status" value="1"/>
</dbReference>
<dbReference type="InterPro" id="IPR027417">
    <property type="entry name" value="P-loop_NTPase"/>
</dbReference>
<dbReference type="SUPFAM" id="SSF50978">
    <property type="entry name" value="WD40 repeat-like"/>
    <property type="match status" value="1"/>
</dbReference>
<dbReference type="InterPro" id="IPR019775">
    <property type="entry name" value="WD40_repeat_CS"/>
</dbReference>
<dbReference type="OrthoDB" id="538223at2759"/>
<dbReference type="Pfam" id="PF24883">
    <property type="entry name" value="NPHP3_N"/>
    <property type="match status" value="1"/>
</dbReference>
<dbReference type="SMART" id="SM00320">
    <property type="entry name" value="WD40"/>
    <property type="match status" value="14"/>
</dbReference>
<dbReference type="SUPFAM" id="SSF50998">
    <property type="entry name" value="Quinoprotein alcohol dehydrogenase-like"/>
    <property type="match status" value="1"/>
</dbReference>
<feature type="repeat" description="WD" evidence="3">
    <location>
        <begin position="1256"/>
        <end position="1297"/>
    </location>
</feature>
<feature type="domain" description="NACHT" evidence="5">
    <location>
        <begin position="287"/>
        <end position="432"/>
    </location>
</feature>
<feature type="region of interest" description="Disordered" evidence="4">
    <location>
        <begin position="25"/>
        <end position="67"/>
    </location>
</feature>
<evidence type="ECO:0000256" key="2">
    <source>
        <dbReference type="ARBA" id="ARBA00022737"/>
    </source>
</evidence>
<feature type="repeat" description="WD" evidence="3">
    <location>
        <begin position="913"/>
        <end position="954"/>
    </location>
</feature>
<dbReference type="PROSITE" id="PS50082">
    <property type="entry name" value="WD_REPEATS_2"/>
    <property type="match status" value="13"/>
</dbReference>
<dbReference type="InterPro" id="IPR001680">
    <property type="entry name" value="WD40_rpt"/>
</dbReference>
<name>A0A5N5QAM2_9AGAM</name>
<keyword evidence="1 3" id="KW-0853">WD repeat</keyword>